<comment type="caution">
    <text evidence="1">The sequence shown here is derived from an EMBL/GenBank/DDBJ whole genome shotgun (WGS) entry which is preliminary data.</text>
</comment>
<protein>
    <submittedName>
        <fullName evidence="1">Uncharacterized protein</fullName>
    </submittedName>
</protein>
<dbReference type="RefSeq" id="WP_265263636.1">
    <property type="nucleotide sequence ID" value="NZ_JAIHOM010000023.1"/>
</dbReference>
<gene>
    <name evidence="1" type="ORF">K4A83_06465</name>
</gene>
<evidence type="ECO:0000313" key="2">
    <source>
        <dbReference type="Proteomes" id="UP001526426"/>
    </source>
</evidence>
<keyword evidence="2" id="KW-1185">Reference proteome</keyword>
<name>A0ABT3L326_9CYAN</name>
<accession>A0ABT3L326</accession>
<evidence type="ECO:0000313" key="1">
    <source>
        <dbReference type="EMBL" id="MCW6035915.1"/>
    </source>
</evidence>
<dbReference type="Proteomes" id="UP001526426">
    <property type="component" value="Unassembled WGS sequence"/>
</dbReference>
<sequence>MEYLRGEIGADSEGYKRNFKNFPTCQKLILIPHRYLHLFPLHALPITLEEGGCNPPLQNDPVGAKRLRPIPAIPLQDLFPKGITYAPNCQLLLPLLNPLCRLGGMKGNPTFFKLVLP</sequence>
<proteinExistence type="predicted"/>
<organism evidence="1 2">
    <name type="scientific">Spirulina subsalsa FACHB-351</name>
    <dbReference type="NCBI Taxonomy" id="234711"/>
    <lineage>
        <taxon>Bacteria</taxon>
        <taxon>Bacillati</taxon>
        <taxon>Cyanobacteriota</taxon>
        <taxon>Cyanophyceae</taxon>
        <taxon>Spirulinales</taxon>
        <taxon>Spirulinaceae</taxon>
        <taxon>Spirulina</taxon>
    </lineage>
</organism>
<reference evidence="1 2" key="1">
    <citation type="submission" date="2021-08" db="EMBL/GenBank/DDBJ databases">
        <title>Draft genome sequence of Spirulina subsalsa with high tolerance to salinity and hype-accumulation of phycocyanin.</title>
        <authorList>
            <person name="Pei H."/>
            <person name="Jiang L."/>
        </authorList>
    </citation>
    <scope>NUCLEOTIDE SEQUENCE [LARGE SCALE GENOMIC DNA]</scope>
    <source>
        <strain evidence="1 2">FACHB-351</strain>
    </source>
</reference>
<dbReference type="EMBL" id="JAIHOM010000023">
    <property type="protein sequence ID" value="MCW6035915.1"/>
    <property type="molecule type" value="Genomic_DNA"/>
</dbReference>